<reference evidence="14 15" key="1">
    <citation type="journal article" date="2014" name="Agronomy (Basel)">
        <title>A Draft Genome Sequence for Ensete ventricosum, the Drought-Tolerant Tree Against Hunger.</title>
        <authorList>
            <person name="Harrison J."/>
            <person name="Moore K.A."/>
            <person name="Paszkiewicz K."/>
            <person name="Jones T."/>
            <person name="Grant M."/>
            <person name="Ambacheew D."/>
            <person name="Muzemil S."/>
            <person name="Studholme D.J."/>
        </authorList>
    </citation>
    <scope>NUCLEOTIDE SEQUENCE [LARGE SCALE GENOMIC DNA]</scope>
</reference>
<sequence>MLFVPCREMWRGDSLNAELWEETPVFGLRLWVVIGISVGVLIVFILSILSVWVTSRRKTSRSFDELPVSQIPRVSKQITVDRVRTQSVAPTPHEHQTHCFSSYDSDKMMMSSDADNMSQCSSSIHHNGRDASSYSGDEGSSGHGRRPYSPYSLVSASPLIGLPEFSHLGWGHWFTLRDLENATDRFSKENVIGEGGYGVVYRGRLVNGTEVAVKRLLNNLGQAEKEFRVEAEAIGHVRHKNLVRLLGYCIEGTHRYVAPEYANTGLVNEKSDVYSFGVLLLETVNLVEWLKQMVGNRRTEEVVDPNLEAKPSTRGLKRALLQKTRRAQLTGVGRHDEGRVLEVAVPVVPAPGLVVEVHGDGGVGDEVVWVKAAAPPLKDAAVHLRAGVVQWLRKRTVAMTTGKERGWRHRVRVFSAAWRRWRQHSHPAPRILLLLDAAAYYVLWVVEAIAVVSTLCFFYLRFGFRL</sequence>
<keyword evidence="8 12" id="KW-1133">Transmembrane helix</keyword>
<evidence type="ECO:0000259" key="13">
    <source>
        <dbReference type="PROSITE" id="PS50011"/>
    </source>
</evidence>
<keyword evidence="5 10" id="KW-0547">Nucleotide-binding</keyword>
<dbReference type="InterPro" id="IPR001245">
    <property type="entry name" value="Ser-Thr/Tyr_kinase_cat_dom"/>
</dbReference>
<feature type="transmembrane region" description="Helical" evidence="12">
    <location>
        <begin position="30"/>
        <end position="53"/>
    </location>
</feature>
<evidence type="ECO:0000256" key="2">
    <source>
        <dbReference type="ARBA" id="ARBA00022553"/>
    </source>
</evidence>
<keyword evidence="9 12" id="KW-0472">Membrane</keyword>
<keyword evidence="6" id="KW-0418">Kinase</keyword>
<evidence type="ECO:0000256" key="11">
    <source>
        <dbReference type="SAM" id="MobiDB-lite"/>
    </source>
</evidence>
<feature type="region of interest" description="Disordered" evidence="11">
    <location>
        <begin position="114"/>
        <end position="146"/>
    </location>
</feature>
<dbReference type="EMBL" id="AMZH03013558">
    <property type="protein sequence ID" value="RRT49076.1"/>
    <property type="molecule type" value="Genomic_DNA"/>
</dbReference>
<dbReference type="GO" id="GO:0004672">
    <property type="term" value="F:protein kinase activity"/>
    <property type="evidence" value="ECO:0007669"/>
    <property type="project" value="InterPro"/>
</dbReference>
<evidence type="ECO:0000256" key="7">
    <source>
        <dbReference type="ARBA" id="ARBA00022840"/>
    </source>
</evidence>
<dbReference type="PANTHER" id="PTHR47984:SF4">
    <property type="entry name" value="OS01G0631700 PROTEIN"/>
    <property type="match status" value="1"/>
</dbReference>
<dbReference type="Gene3D" id="3.30.200.20">
    <property type="entry name" value="Phosphorylase Kinase, domain 1"/>
    <property type="match status" value="1"/>
</dbReference>
<dbReference type="PROSITE" id="PS00107">
    <property type="entry name" value="PROTEIN_KINASE_ATP"/>
    <property type="match status" value="1"/>
</dbReference>
<dbReference type="Proteomes" id="UP000287651">
    <property type="component" value="Unassembled WGS sequence"/>
</dbReference>
<evidence type="ECO:0000256" key="6">
    <source>
        <dbReference type="ARBA" id="ARBA00022777"/>
    </source>
</evidence>
<evidence type="ECO:0000256" key="9">
    <source>
        <dbReference type="ARBA" id="ARBA00023136"/>
    </source>
</evidence>
<dbReference type="InterPro" id="IPR017441">
    <property type="entry name" value="Protein_kinase_ATP_BS"/>
</dbReference>
<feature type="domain" description="Protein kinase" evidence="13">
    <location>
        <begin position="186"/>
        <end position="466"/>
    </location>
</feature>
<dbReference type="InterPro" id="IPR052232">
    <property type="entry name" value="RLK_Ser/Thr-Kinase"/>
</dbReference>
<dbReference type="SUPFAM" id="SSF56112">
    <property type="entry name" value="Protein kinase-like (PK-like)"/>
    <property type="match status" value="1"/>
</dbReference>
<proteinExistence type="predicted"/>
<feature type="compositionally biased region" description="Polar residues" evidence="11">
    <location>
        <begin position="119"/>
        <end position="135"/>
    </location>
</feature>
<protein>
    <recommendedName>
        <fullName evidence="13">Protein kinase domain-containing protein</fullName>
    </recommendedName>
</protein>
<feature type="binding site" evidence="10">
    <location>
        <position position="214"/>
    </location>
    <ligand>
        <name>ATP</name>
        <dbReference type="ChEBI" id="CHEBI:30616"/>
    </ligand>
</feature>
<evidence type="ECO:0000256" key="5">
    <source>
        <dbReference type="ARBA" id="ARBA00022741"/>
    </source>
</evidence>
<evidence type="ECO:0000256" key="3">
    <source>
        <dbReference type="ARBA" id="ARBA00022679"/>
    </source>
</evidence>
<dbReference type="Pfam" id="PF07714">
    <property type="entry name" value="PK_Tyr_Ser-Thr"/>
    <property type="match status" value="1"/>
</dbReference>
<evidence type="ECO:0000256" key="10">
    <source>
        <dbReference type="PROSITE-ProRule" id="PRU10141"/>
    </source>
</evidence>
<keyword evidence="4 12" id="KW-0812">Transmembrane</keyword>
<evidence type="ECO:0000256" key="8">
    <source>
        <dbReference type="ARBA" id="ARBA00022989"/>
    </source>
</evidence>
<name>A0A426YBK8_ENSVE</name>
<accession>A0A426YBK8</accession>
<dbReference type="FunFam" id="3.30.200.20:FF:000178">
    <property type="entry name" value="serine/threonine-protein kinase PBS1-like"/>
    <property type="match status" value="1"/>
</dbReference>
<evidence type="ECO:0000256" key="4">
    <source>
        <dbReference type="ARBA" id="ARBA00022692"/>
    </source>
</evidence>
<dbReference type="InterPro" id="IPR011009">
    <property type="entry name" value="Kinase-like_dom_sf"/>
</dbReference>
<gene>
    <name evidence="14" type="ORF">B296_00038827</name>
</gene>
<organism evidence="14 15">
    <name type="scientific">Ensete ventricosum</name>
    <name type="common">Abyssinian banana</name>
    <name type="synonym">Musa ensete</name>
    <dbReference type="NCBI Taxonomy" id="4639"/>
    <lineage>
        <taxon>Eukaryota</taxon>
        <taxon>Viridiplantae</taxon>
        <taxon>Streptophyta</taxon>
        <taxon>Embryophyta</taxon>
        <taxon>Tracheophyta</taxon>
        <taxon>Spermatophyta</taxon>
        <taxon>Magnoliopsida</taxon>
        <taxon>Liliopsida</taxon>
        <taxon>Zingiberales</taxon>
        <taxon>Musaceae</taxon>
        <taxon>Ensete</taxon>
    </lineage>
</organism>
<dbReference type="GO" id="GO:0005524">
    <property type="term" value="F:ATP binding"/>
    <property type="evidence" value="ECO:0007669"/>
    <property type="project" value="UniProtKB-UniRule"/>
</dbReference>
<keyword evidence="3" id="KW-0808">Transferase</keyword>
<dbReference type="GO" id="GO:0016020">
    <property type="term" value="C:membrane"/>
    <property type="evidence" value="ECO:0007669"/>
    <property type="project" value="UniProtKB-SubCell"/>
</dbReference>
<evidence type="ECO:0000256" key="12">
    <source>
        <dbReference type="SAM" id="Phobius"/>
    </source>
</evidence>
<dbReference type="InterPro" id="IPR000719">
    <property type="entry name" value="Prot_kinase_dom"/>
</dbReference>
<feature type="transmembrane region" description="Helical" evidence="12">
    <location>
        <begin position="431"/>
        <end position="460"/>
    </location>
</feature>
<evidence type="ECO:0000313" key="15">
    <source>
        <dbReference type="Proteomes" id="UP000287651"/>
    </source>
</evidence>
<keyword evidence="2" id="KW-0597">Phosphoprotein</keyword>
<dbReference type="PROSITE" id="PS50011">
    <property type="entry name" value="PROTEIN_KINASE_DOM"/>
    <property type="match status" value="1"/>
</dbReference>
<comment type="caution">
    <text evidence="14">The sequence shown here is derived from an EMBL/GenBank/DDBJ whole genome shotgun (WGS) entry which is preliminary data.</text>
</comment>
<evidence type="ECO:0000256" key="1">
    <source>
        <dbReference type="ARBA" id="ARBA00004167"/>
    </source>
</evidence>
<comment type="subcellular location">
    <subcellularLocation>
        <location evidence="1">Membrane</location>
        <topology evidence="1">Single-pass membrane protein</topology>
    </subcellularLocation>
</comment>
<dbReference type="AlphaFoldDB" id="A0A426YBK8"/>
<keyword evidence="7 10" id="KW-0067">ATP-binding</keyword>
<dbReference type="PANTHER" id="PTHR47984">
    <property type="entry name" value="OS01G0323000 PROTEIN"/>
    <property type="match status" value="1"/>
</dbReference>
<evidence type="ECO:0000313" key="14">
    <source>
        <dbReference type="EMBL" id="RRT49076.1"/>
    </source>
</evidence>